<dbReference type="AlphaFoldDB" id="M0K134"/>
<accession>M0K134</accession>
<protein>
    <submittedName>
        <fullName evidence="1">Putative transposase</fullName>
    </submittedName>
</protein>
<dbReference type="EMBL" id="AOLW01000058">
    <property type="protein sequence ID" value="EMA14921.1"/>
    <property type="molecule type" value="Genomic_DNA"/>
</dbReference>
<organism evidence="1 2">
    <name type="scientific">Haloarcula amylolytica JCM 13557</name>
    <dbReference type="NCBI Taxonomy" id="1227452"/>
    <lineage>
        <taxon>Archaea</taxon>
        <taxon>Methanobacteriati</taxon>
        <taxon>Methanobacteriota</taxon>
        <taxon>Stenosarchaea group</taxon>
        <taxon>Halobacteria</taxon>
        <taxon>Halobacteriales</taxon>
        <taxon>Haloarculaceae</taxon>
        <taxon>Haloarcula</taxon>
    </lineage>
</organism>
<proteinExistence type="predicted"/>
<sequence>MRALGWYQQFREIVLMFAISNIEPLCEPL</sequence>
<keyword evidence="2" id="KW-1185">Reference proteome</keyword>
<name>M0K134_9EURY</name>
<reference evidence="1 2" key="1">
    <citation type="journal article" date="2014" name="PLoS Genet.">
        <title>Phylogenetically driven sequencing of extremely halophilic archaea reveals strategies for static and dynamic osmo-response.</title>
        <authorList>
            <person name="Becker E.A."/>
            <person name="Seitzer P.M."/>
            <person name="Tritt A."/>
            <person name="Larsen D."/>
            <person name="Krusor M."/>
            <person name="Yao A.I."/>
            <person name="Wu D."/>
            <person name="Madern D."/>
            <person name="Eisen J.A."/>
            <person name="Darling A.E."/>
            <person name="Facciotti M.T."/>
        </authorList>
    </citation>
    <scope>NUCLEOTIDE SEQUENCE [LARGE SCALE GENOMIC DNA]</scope>
    <source>
        <strain evidence="1 2">JCM 13557</strain>
    </source>
</reference>
<evidence type="ECO:0000313" key="1">
    <source>
        <dbReference type="EMBL" id="EMA14921.1"/>
    </source>
</evidence>
<comment type="caution">
    <text evidence="1">The sequence shown here is derived from an EMBL/GenBank/DDBJ whole genome shotgun (WGS) entry which is preliminary data.</text>
</comment>
<dbReference type="Proteomes" id="UP000011623">
    <property type="component" value="Unassembled WGS sequence"/>
</dbReference>
<evidence type="ECO:0000313" key="2">
    <source>
        <dbReference type="Proteomes" id="UP000011623"/>
    </source>
</evidence>
<gene>
    <name evidence="1" type="ORF">C442_19726</name>
</gene>